<dbReference type="CDD" id="cd16917">
    <property type="entry name" value="HATPase_UhpB-NarQ-NarX-like"/>
    <property type="match status" value="1"/>
</dbReference>
<evidence type="ECO:0000256" key="5">
    <source>
        <dbReference type="ARBA" id="ARBA00022777"/>
    </source>
</evidence>
<dbReference type="PROSITE" id="PS50109">
    <property type="entry name" value="HIS_KIN"/>
    <property type="match status" value="1"/>
</dbReference>
<name>A0ABW1HV01_9ACTN</name>
<feature type="domain" description="Histidine kinase" evidence="9">
    <location>
        <begin position="165"/>
        <end position="358"/>
    </location>
</feature>
<keyword evidence="7" id="KW-0902">Two-component regulatory system</keyword>
<dbReference type="Gene3D" id="1.20.5.1930">
    <property type="match status" value="1"/>
</dbReference>
<evidence type="ECO:0000256" key="4">
    <source>
        <dbReference type="ARBA" id="ARBA00022692"/>
    </source>
</evidence>
<keyword evidence="5 10" id="KW-0418">Kinase</keyword>
<keyword evidence="2" id="KW-1003">Cell membrane</keyword>
<dbReference type="RefSeq" id="WP_353901646.1">
    <property type="nucleotide sequence ID" value="NZ_CP158970.1"/>
</dbReference>
<organism evidence="10 11">
    <name type="scientific">Micromonospora harpali</name>
    <dbReference type="NCBI Taxonomy" id="1490225"/>
    <lineage>
        <taxon>Bacteria</taxon>
        <taxon>Bacillati</taxon>
        <taxon>Actinomycetota</taxon>
        <taxon>Actinomycetes</taxon>
        <taxon>Micromonosporales</taxon>
        <taxon>Micromonosporaceae</taxon>
        <taxon>Micromonospora</taxon>
    </lineage>
</organism>
<dbReference type="SUPFAM" id="SSF55874">
    <property type="entry name" value="ATPase domain of HSP90 chaperone/DNA topoisomerase II/histidine kinase"/>
    <property type="match status" value="1"/>
</dbReference>
<dbReference type="InterPro" id="IPR036890">
    <property type="entry name" value="HATPase_C_sf"/>
</dbReference>
<evidence type="ECO:0000256" key="1">
    <source>
        <dbReference type="ARBA" id="ARBA00004651"/>
    </source>
</evidence>
<dbReference type="EMBL" id="JBHSQQ010000283">
    <property type="protein sequence ID" value="MFC5945262.1"/>
    <property type="molecule type" value="Genomic_DNA"/>
</dbReference>
<proteinExistence type="predicted"/>
<sequence>MGDTRTDAGTTGRGLPPAVRAEILDAYEQRLRATGNAIFADPEARRQALCQANAVIDDVDRYGASGTAEMAPVATPFTLSVGRDRAQRGIHPVQSLRAATLLFEAALPPLIREYARGDADDGAVTATIAATLHRTIMARIETGALSYVGFLLERVFTSHLAERRRIGRELHDRVAHAIGVGLQHLDLHRIYQKRRSDRAEGKLDQAGRAMRDALSLTRALSEELRHSVGPAGLEDALRGYLKASVPSSVAITCTVTGDTRTVPQAIAEEIYLVLREAVRNALLHSGSGRLDVSVEVCGTALTAAVRDHGRGFTPSPQDLSGGGLLSMRERVELVGGSLSICPGPAGGTTVAICVPLSGESR</sequence>
<gene>
    <name evidence="10" type="ORF">ACFPZ4_27790</name>
</gene>
<evidence type="ECO:0000313" key="11">
    <source>
        <dbReference type="Proteomes" id="UP001596207"/>
    </source>
</evidence>
<dbReference type="InterPro" id="IPR050482">
    <property type="entry name" value="Sensor_HK_TwoCompSys"/>
</dbReference>
<dbReference type="InterPro" id="IPR011712">
    <property type="entry name" value="Sig_transdc_His_kin_sub3_dim/P"/>
</dbReference>
<evidence type="ECO:0000259" key="9">
    <source>
        <dbReference type="PROSITE" id="PS50109"/>
    </source>
</evidence>
<dbReference type="Proteomes" id="UP001596207">
    <property type="component" value="Unassembled WGS sequence"/>
</dbReference>
<keyword evidence="8" id="KW-0472">Membrane</keyword>
<protein>
    <submittedName>
        <fullName evidence="10">Sensor histidine kinase</fullName>
    </submittedName>
</protein>
<comment type="subcellular location">
    <subcellularLocation>
        <location evidence="1">Cell membrane</location>
        <topology evidence="1">Multi-pass membrane protein</topology>
    </subcellularLocation>
</comment>
<dbReference type="Pfam" id="PF07730">
    <property type="entry name" value="HisKA_3"/>
    <property type="match status" value="1"/>
</dbReference>
<dbReference type="GO" id="GO:0016301">
    <property type="term" value="F:kinase activity"/>
    <property type="evidence" value="ECO:0007669"/>
    <property type="project" value="UniProtKB-KW"/>
</dbReference>
<dbReference type="PANTHER" id="PTHR24421">
    <property type="entry name" value="NITRATE/NITRITE SENSOR PROTEIN NARX-RELATED"/>
    <property type="match status" value="1"/>
</dbReference>
<comment type="caution">
    <text evidence="10">The sequence shown here is derived from an EMBL/GenBank/DDBJ whole genome shotgun (WGS) entry which is preliminary data.</text>
</comment>
<dbReference type="Gene3D" id="3.30.565.10">
    <property type="entry name" value="Histidine kinase-like ATPase, C-terminal domain"/>
    <property type="match status" value="1"/>
</dbReference>
<dbReference type="PANTHER" id="PTHR24421:SF37">
    <property type="entry name" value="SENSOR HISTIDINE KINASE NARS"/>
    <property type="match status" value="1"/>
</dbReference>
<keyword evidence="11" id="KW-1185">Reference proteome</keyword>
<dbReference type="SMART" id="SM00387">
    <property type="entry name" value="HATPase_c"/>
    <property type="match status" value="1"/>
</dbReference>
<evidence type="ECO:0000256" key="8">
    <source>
        <dbReference type="ARBA" id="ARBA00023136"/>
    </source>
</evidence>
<reference evidence="11" key="1">
    <citation type="journal article" date="2019" name="Int. J. Syst. Evol. Microbiol.">
        <title>The Global Catalogue of Microorganisms (GCM) 10K type strain sequencing project: providing services to taxonomists for standard genome sequencing and annotation.</title>
        <authorList>
            <consortium name="The Broad Institute Genomics Platform"/>
            <consortium name="The Broad Institute Genome Sequencing Center for Infectious Disease"/>
            <person name="Wu L."/>
            <person name="Ma J."/>
        </authorList>
    </citation>
    <scope>NUCLEOTIDE SEQUENCE [LARGE SCALE GENOMIC DNA]</scope>
    <source>
        <strain evidence="11">CGMCC 4.7173</strain>
    </source>
</reference>
<dbReference type="Pfam" id="PF02518">
    <property type="entry name" value="HATPase_c"/>
    <property type="match status" value="1"/>
</dbReference>
<keyword evidence="6" id="KW-1133">Transmembrane helix</keyword>
<keyword evidence="4" id="KW-0812">Transmembrane</keyword>
<evidence type="ECO:0000256" key="2">
    <source>
        <dbReference type="ARBA" id="ARBA00022475"/>
    </source>
</evidence>
<evidence type="ECO:0000256" key="7">
    <source>
        <dbReference type="ARBA" id="ARBA00023012"/>
    </source>
</evidence>
<keyword evidence="3" id="KW-0808">Transferase</keyword>
<dbReference type="InterPro" id="IPR003594">
    <property type="entry name" value="HATPase_dom"/>
</dbReference>
<dbReference type="InterPro" id="IPR005467">
    <property type="entry name" value="His_kinase_dom"/>
</dbReference>
<evidence type="ECO:0000256" key="3">
    <source>
        <dbReference type="ARBA" id="ARBA00022679"/>
    </source>
</evidence>
<accession>A0ABW1HV01</accession>
<evidence type="ECO:0000256" key="6">
    <source>
        <dbReference type="ARBA" id="ARBA00022989"/>
    </source>
</evidence>
<evidence type="ECO:0000313" key="10">
    <source>
        <dbReference type="EMBL" id="MFC5945262.1"/>
    </source>
</evidence>